<gene>
    <name evidence="1" type="ORF">WMO40_21090</name>
</gene>
<dbReference type="Proteomes" id="UP001439875">
    <property type="component" value="Unassembled WGS sequence"/>
</dbReference>
<accession>A0ACC6SGL3</accession>
<keyword evidence="2" id="KW-1185">Reference proteome</keyword>
<dbReference type="EMBL" id="JBBMEW010000029">
    <property type="protein sequence ID" value="MEQ2529173.1"/>
    <property type="molecule type" value="Genomic_DNA"/>
</dbReference>
<name>A0ACC6SGL3_9BACI</name>
<evidence type="ECO:0000313" key="2">
    <source>
        <dbReference type="Proteomes" id="UP001439875"/>
    </source>
</evidence>
<protein>
    <submittedName>
        <fullName evidence="1">Uncharacterized protein</fullName>
    </submittedName>
</protein>
<comment type="caution">
    <text evidence="1">The sequence shown here is derived from an EMBL/GenBank/DDBJ whole genome shotgun (WGS) entry which is preliminary data.</text>
</comment>
<proteinExistence type="predicted"/>
<evidence type="ECO:0000313" key="1">
    <source>
        <dbReference type="EMBL" id="MEQ2529173.1"/>
    </source>
</evidence>
<sequence length="47" mass="5710">MEKYKCWDCEKEVENVNFDEETKKKCPKDKKGFLLIICNDCKNNEDY</sequence>
<reference evidence="1" key="1">
    <citation type="submission" date="2024-03" db="EMBL/GenBank/DDBJ databases">
        <title>Human intestinal bacterial collection.</title>
        <authorList>
            <person name="Pauvert C."/>
            <person name="Hitch T.C.A."/>
            <person name="Clavel T."/>
        </authorList>
    </citation>
    <scope>NUCLEOTIDE SEQUENCE</scope>
    <source>
        <strain evidence="1">CLA-AA-H227</strain>
    </source>
</reference>
<organism evidence="1 2">
    <name type="scientific">Robertmurraya yapensis</name>
    <name type="common">ex Hitch et al 2024</name>
    <dbReference type="NCBI Taxonomy" id="3133160"/>
    <lineage>
        <taxon>Bacteria</taxon>
        <taxon>Bacillati</taxon>
        <taxon>Bacillota</taxon>
        <taxon>Bacilli</taxon>
        <taxon>Bacillales</taxon>
        <taxon>Bacillaceae</taxon>
        <taxon>Robertmurraya</taxon>
    </lineage>
</organism>